<reference evidence="2" key="1">
    <citation type="submission" date="2006-03" db="EMBL/GenBank/DDBJ databases">
        <title>Complete sequence of Plasmid1 of Psychrobacter cryohalolentis K5.</title>
        <authorList>
            <consortium name="US DOE Joint Genome Institute"/>
            <person name="Copeland A."/>
            <person name="Lucas S."/>
            <person name="Lapidus A."/>
            <person name="Barry K."/>
            <person name="Detter J.C."/>
            <person name="Glavina del Rio T."/>
            <person name="Hammon N."/>
            <person name="Israni S."/>
            <person name="Dalin E."/>
            <person name="Tice H."/>
            <person name="Pitluck S."/>
            <person name="Brettin T."/>
            <person name="Bruce D."/>
            <person name="Han C."/>
            <person name="Tapia R."/>
            <person name="Sims D.R."/>
            <person name="Gilna P."/>
            <person name="Schmutz J."/>
            <person name="Larimer F."/>
            <person name="Land M."/>
            <person name="Hauser L."/>
            <person name="Kyrpides N."/>
            <person name="Kim E."/>
            <person name="Richardson P."/>
        </authorList>
    </citation>
    <scope>NUCLEOTIDE SEQUENCE [LARGE SCALE GENOMIC DNA]</scope>
    <source>
        <strain evidence="2">K5</strain>
        <plasmid evidence="2">1</plasmid>
    </source>
</reference>
<sequence>MSNLIKSIRIKRLFDEKDVSWELKKINVLVGKNGLGKSTILRLINAAVTLKQVEDLNLCEEVSVVMKDEEKYTSKKNNLIDIEMLKLVIEELSRFEKNSRKDKNSDSHYVKYKRLSNDELKELTTDLFKKINKNATNYEIEDNDKKLNIKRDNQVFKPKKKMPVEFISTINMSANSVNNVIESDGNKTTFLDVEIDKEVERLNKDHRNKDELQEKFMSSLNNFFEETNKKVEFVDDKIEILLISGKRIDYRNLSSGERQLIFIFLKIINGGVDNSLILMDEPEISLHLSWQEKLLTEITNANSSSQMIIVTHSPALVMDGWLDNFIDIKTITEEVW</sequence>
<dbReference type="HOGENOM" id="CLU_033692_0_0_6"/>
<dbReference type="RefSeq" id="WP_011512346.1">
    <property type="nucleotide sequence ID" value="NC_007968.1"/>
</dbReference>
<dbReference type="Proteomes" id="UP000002425">
    <property type="component" value="Plasmid 1"/>
</dbReference>
<dbReference type="EMBL" id="CP000324">
    <property type="protein sequence ID" value="ABE76264.1"/>
    <property type="molecule type" value="Genomic_DNA"/>
</dbReference>
<dbReference type="InterPro" id="IPR027417">
    <property type="entry name" value="P-loop_NTPase"/>
</dbReference>
<evidence type="ECO:0000259" key="1">
    <source>
        <dbReference type="Pfam" id="PF13175"/>
    </source>
</evidence>
<dbReference type="CDD" id="cd00267">
    <property type="entry name" value="ABC_ATPase"/>
    <property type="match status" value="2"/>
</dbReference>
<proteinExistence type="predicted"/>
<dbReference type="Gene3D" id="3.40.50.300">
    <property type="entry name" value="P-loop containing nucleotide triphosphate hydrolases"/>
    <property type="match status" value="1"/>
</dbReference>
<evidence type="ECO:0000313" key="3">
    <source>
        <dbReference type="Proteomes" id="UP000002425"/>
    </source>
</evidence>
<dbReference type="InterPro" id="IPR051396">
    <property type="entry name" value="Bact_Antivir_Def_Nuclease"/>
</dbReference>
<dbReference type="Pfam" id="PF13175">
    <property type="entry name" value="AAA_15"/>
    <property type="match status" value="1"/>
</dbReference>
<feature type="domain" description="Endonuclease GajA/Old nuclease/RecF-like AAA" evidence="1">
    <location>
        <begin position="5"/>
        <end position="317"/>
    </location>
</feature>
<dbReference type="AlphaFoldDB" id="Q1Q7S9"/>
<keyword evidence="2" id="KW-0614">Plasmid</keyword>
<accession>Q1Q7S9</accession>
<organism evidence="2 3">
    <name type="scientific">Psychrobacter cryohalolentis (strain ATCC BAA-1226 / DSM 17306 / VKM B-2378 / K5)</name>
    <dbReference type="NCBI Taxonomy" id="335284"/>
    <lineage>
        <taxon>Bacteria</taxon>
        <taxon>Pseudomonadati</taxon>
        <taxon>Pseudomonadota</taxon>
        <taxon>Gammaproteobacteria</taxon>
        <taxon>Moraxellales</taxon>
        <taxon>Moraxellaceae</taxon>
        <taxon>Psychrobacter</taxon>
    </lineage>
</organism>
<name>Q1Q7S9_PSYCK</name>
<geneLocation type="plasmid" evidence="2 3">
    <name>1</name>
</geneLocation>
<evidence type="ECO:0000313" key="2">
    <source>
        <dbReference type="EMBL" id="ABE76264.1"/>
    </source>
</evidence>
<dbReference type="SUPFAM" id="SSF52540">
    <property type="entry name" value="P-loop containing nucleoside triphosphate hydrolases"/>
    <property type="match status" value="1"/>
</dbReference>
<dbReference type="InterPro" id="IPR041685">
    <property type="entry name" value="AAA_GajA/Old/RecF-like"/>
</dbReference>
<dbReference type="PANTHER" id="PTHR43581:SF2">
    <property type="entry name" value="EXCINUCLEASE ATPASE SUBUNIT"/>
    <property type="match status" value="1"/>
</dbReference>
<dbReference type="eggNOG" id="COG1131">
    <property type="taxonomic scope" value="Bacteria"/>
</dbReference>
<dbReference type="KEGG" id="pcr:Pcryo_2487"/>
<keyword evidence="3" id="KW-1185">Reference proteome</keyword>
<gene>
    <name evidence="2" type="ORF">Pcryo_2487</name>
</gene>
<protein>
    <recommendedName>
        <fullName evidence="1">Endonuclease GajA/Old nuclease/RecF-like AAA domain-containing protein</fullName>
    </recommendedName>
</protein>
<dbReference type="PANTHER" id="PTHR43581">
    <property type="entry name" value="ATP/GTP PHOSPHATASE"/>
    <property type="match status" value="1"/>
</dbReference>